<protein>
    <submittedName>
        <fullName evidence="1">Uncharacterized protein</fullName>
    </submittedName>
</protein>
<keyword evidence="2" id="KW-1185">Reference proteome</keyword>
<name>A0A0M0L9D4_9EUKA</name>
<evidence type="ECO:0000313" key="1">
    <source>
        <dbReference type="EMBL" id="KOO47711.1"/>
    </source>
</evidence>
<proteinExistence type="predicted"/>
<comment type="caution">
    <text evidence="1">The sequence shown here is derived from an EMBL/GenBank/DDBJ whole genome shotgun (WGS) entry which is preliminary data.</text>
</comment>
<accession>A0A0M0L9D4</accession>
<gene>
    <name evidence="1" type="ORF">Ctob_014978</name>
</gene>
<sequence>MIRVLSGLDDRLAGALRAGDIKLLRLSWLRRLRRLLRQPNERRLKRRQELETLFLASGKKSPFLSAEDAVALLRRGNRGVGAPTHGWLSPGEYVMLAILEEHPHIEGVFRDYASLFHRWPRNARTAS</sequence>
<dbReference type="EMBL" id="JWZX01000543">
    <property type="protein sequence ID" value="KOO47711.1"/>
    <property type="molecule type" value="Genomic_DNA"/>
</dbReference>
<dbReference type="AlphaFoldDB" id="A0A0M0L9D4"/>
<dbReference type="Proteomes" id="UP000037460">
    <property type="component" value="Unassembled WGS sequence"/>
</dbReference>
<evidence type="ECO:0000313" key="2">
    <source>
        <dbReference type="Proteomes" id="UP000037460"/>
    </source>
</evidence>
<reference evidence="2" key="1">
    <citation type="journal article" date="2015" name="PLoS Genet.">
        <title>Genome Sequence and Transcriptome Analyses of Chrysochromulina tobin: Metabolic Tools for Enhanced Algal Fitness in the Prominent Order Prymnesiales (Haptophyceae).</title>
        <authorList>
            <person name="Hovde B.T."/>
            <person name="Deodato C.R."/>
            <person name="Hunsperger H.M."/>
            <person name="Ryken S.A."/>
            <person name="Yost W."/>
            <person name="Jha R.K."/>
            <person name="Patterson J."/>
            <person name="Monnat R.J. Jr."/>
            <person name="Barlow S.B."/>
            <person name="Starkenburg S.R."/>
            <person name="Cattolico R.A."/>
        </authorList>
    </citation>
    <scope>NUCLEOTIDE SEQUENCE</scope>
    <source>
        <strain evidence="2">CCMP291</strain>
    </source>
</reference>
<organism evidence="1 2">
    <name type="scientific">Chrysochromulina tobinii</name>
    <dbReference type="NCBI Taxonomy" id="1460289"/>
    <lineage>
        <taxon>Eukaryota</taxon>
        <taxon>Haptista</taxon>
        <taxon>Haptophyta</taxon>
        <taxon>Prymnesiophyceae</taxon>
        <taxon>Prymnesiales</taxon>
        <taxon>Chrysochromulinaceae</taxon>
        <taxon>Chrysochromulina</taxon>
    </lineage>
</organism>